<accession>A0A1D7TY62</accession>
<sequence>MARPGLFLFCGLLLLCGGLGGCVTSGDGRLSEADGIDRVAAGEPTVMQQTYMTMDMRCRPVKRPTAVLTQPPRYGKVRMLPRRGAATYGPGPYRHCDGKVGPSLAFEYISAPDYRGRDAFAVRVRYADGELRHGRFEVEIR</sequence>
<gene>
    <name evidence="1" type="ORF">BHK69_05900</name>
</gene>
<name>A0A1D7TY62_9HYPH</name>
<protein>
    <recommendedName>
        <fullName evidence="3">Lipoprotein</fullName>
    </recommendedName>
</protein>
<dbReference type="KEGG" id="bvv:BHK69_05900"/>
<evidence type="ECO:0008006" key="3">
    <source>
        <dbReference type="Google" id="ProtNLM"/>
    </source>
</evidence>
<evidence type="ECO:0000313" key="2">
    <source>
        <dbReference type="Proteomes" id="UP000094969"/>
    </source>
</evidence>
<dbReference type="Proteomes" id="UP000094969">
    <property type="component" value="Chromosome"/>
</dbReference>
<dbReference type="PROSITE" id="PS51257">
    <property type="entry name" value="PROKAR_LIPOPROTEIN"/>
    <property type="match status" value="1"/>
</dbReference>
<organism evidence="1 2">
    <name type="scientific">Bosea vaviloviae</name>
    <dbReference type="NCBI Taxonomy" id="1526658"/>
    <lineage>
        <taxon>Bacteria</taxon>
        <taxon>Pseudomonadati</taxon>
        <taxon>Pseudomonadota</taxon>
        <taxon>Alphaproteobacteria</taxon>
        <taxon>Hyphomicrobiales</taxon>
        <taxon>Boseaceae</taxon>
        <taxon>Bosea</taxon>
    </lineage>
</organism>
<dbReference type="AlphaFoldDB" id="A0A1D7TY62"/>
<evidence type="ECO:0000313" key="1">
    <source>
        <dbReference type="EMBL" id="AOO80068.1"/>
    </source>
</evidence>
<dbReference type="EMBL" id="CP017147">
    <property type="protein sequence ID" value="AOO80068.1"/>
    <property type="molecule type" value="Genomic_DNA"/>
</dbReference>
<dbReference type="STRING" id="1526658.BHK69_05900"/>
<reference evidence="1 2" key="1">
    <citation type="journal article" date="2015" name="Antonie Van Leeuwenhoek">
        <title>Bosea vaviloviae sp. nov., a new species of slow-growing rhizobia isolated from nodules of the relict species Vavilovia formosa (Stev.) Fed.</title>
        <authorList>
            <person name="Safronova V.I."/>
            <person name="Kuznetsova I.G."/>
            <person name="Sazanova A.L."/>
            <person name="Kimeklis A.K."/>
            <person name="Belimov A.A."/>
            <person name="Andronov E.E."/>
            <person name="Pinaev A.G."/>
            <person name="Chizhevskaya E.P."/>
            <person name="Pukhaev A.R."/>
            <person name="Popov K.P."/>
            <person name="Willems A."/>
            <person name="Tikhonovich I.A."/>
        </authorList>
    </citation>
    <scope>NUCLEOTIDE SEQUENCE [LARGE SCALE GENOMIC DNA]</scope>
    <source>
        <strain evidence="1 2">Vaf18</strain>
    </source>
</reference>
<keyword evidence="2" id="KW-1185">Reference proteome</keyword>
<proteinExistence type="predicted"/>